<keyword evidence="2" id="KW-0229">DNA integration</keyword>
<evidence type="ECO:0000256" key="2">
    <source>
        <dbReference type="ARBA" id="ARBA00022908"/>
    </source>
</evidence>
<dbReference type="InterPro" id="IPR011946">
    <property type="entry name" value="Integrase_integron-type"/>
</dbReference>
<dbReference type="SUPFAM" id="SSF56349">
    <property type="entry name" value="DNA breaking-rejoining enzymes"/>
    <property type="match status" value="1"/>
</dbReference>
<dbReference type="InterPro" id="IPR011010">
    <property type="entry name" value="DNA_brk_join_enz"/>
</dbReference>
<dbReference type="InterPro" id="IPR004107">
    <property type="entry name" value="Integrase_SAM-like_N"/>
</dbReference>
<evidence type="ECO:0000313" key="7">
    <source>
        <dbReference type="Proteomes" id="UP000187735"/>
    </source>
</evidence>
<gene>
    <name evidence="6" type="primary">xerD_1</name>
    <name evidence="6" type="ORF">Fuma_00795</name>
</gene>
<dbReference type="Gene3D" id="1.10.443.10">
    <property type="entry name" value="Intergrase catalytic core"/>
    <property type="match status" value="1"/>
</dbReference>
<dbReference type="InterPro" id="IPR013762">
    <property type="entry name" value="Integrase-like_cat_sf"/>
</dbReference>
<dbReference type="NCBIfam" id="TIGR02249">
    <property type="entry name" value="integrase_gron"/>
    <property type="match status" value="1"/>
</dbReference>
<dbReference type="InterPro" id="IPR010998">
    <property type="entry name" value="Integrase_recombinase_N"/>
</dbReference>
<dbReference type="AlphaFoldDB" id="A0A1P8WAX5"/>
<comment type="similarity">
    <text evidence="1">Belongs to the 'phage' integrase family.</text>
</comment>
<dbReference type="EMBL" id="CP017641">
    <property type="protein sequence ID" value="APZ91209.1"/>
    <property type="molecule type" value="Genomic_DNA"/>
</dbReference>
<keyword evidence="7" id="KW-1185">Reference proteome</keyword>
<dbReference type="Pfam" id="PF13495">
    <property type="entry name" value="Phage_int_SAM_4"/>
    <property type="match status" value="1"/>
</dbReference>
<dbReference type="PANTHER" id="PTHR30349">
    <property type="entry name" value="PHAGE INTEGRASE-RELATED"/>
    <property type="match status" value="1"/>
</dbReference>
<keyword evidence="4" id="KW-0233">DNA recombination</keyword>
<keyword evidence="3" id="KW-0238">DNA-binding</keyword>
<dbReference type="PANTHER" id="PTHR30349:SF64">
    <property type="entry name" value="PROPHAGE INTEGRASE INTD-RELATED"/>
    <property type="match status" value="1"/>
</dbReference>
<sequence>MSVQKFEEVLEAGKYSRDERSWFVKWILRFREFLYENELLPADVDKAIVIRFLQQVKTQGTPAWQRLQAVQAIEIYHQDVLQQPIAELQGVVTTLSRFAGQQKLLGTDQPLSANETAGLVGRIDPEEPAMLQKVRREARLSGLLRRTELAYVGWIKRFLVGHSTAAAGLADDSAAALPPESAIRQFLSSLVVEGDVAPSTLNQAKSSLLFLYQKVFAQRIGFLDVVPAGKAERLPVVFSREEVSRLRPLFSGLKQLMFLVMYGAGLRHLECRRLRVKDVCFDEGHIVVRNAKGDQDRITVLPNACRELLQQQITRTLYQHNEDLEQGRGRVWLPHALERKYPNANAEPAWQWVFPARQHSVDPVSGERRRHHVCEDYFSGEFKKHLKRSKIVKNAVPHSLRHSFATHLLEDGADIRTVQELLGHKDVRTTMKYLHVMNKPGLAVKSPLDIMPDRSGHN</sequence>
<feature type="domain" description="Tyr recombinase" evidence="5">
    <location>
        <begin position="233"/>
        <end position="446"/>
    </location>
</feature>
<accession>A0A1P8WAX5</accession>
<dbReference type="Gene3D" id="1.10.150.130">
    <property type="match status" value="2"/>
</dbReference>
<dbReference type="GO" id="GO:0003677">
    <property type="term" value="F:DNA binding"/>
    <property type="evidence" value="ECO:0007669"/>
    <property type="project" value="UniProtKB-KW"/>
</dbReference>
<dbReference type="Pfam" id="PF00589">
    <property type="entry name" value="Phage_integrase"/>
    <property type="match status" value="1"/>
</dbReference>
<dbReference type="STRING" id="1891926.Fuma_00795"/>
<evidence type="ECO:0000256" key="3">
    <source>
        <dbReference type="ARBA" id="ARBA00023125"/>
    </source>
</evidence>
<dbReference type="GO" id="GO:0006310">
    <property type="term" value="P:DNA recombination"/>
    <property type="evidence" value="ECO:0007669"/>
    <property type="project" value="UniProtKB-KW"/>
</dbReference>
<evidence type="ECO:0000256" key="1">
    <source>
        <dbReference type="ARBA" id="ARBA00008857"/>
    </source>
</evidence>
<dbReference type="GO" id="GO:0015074">
    <property type="term" value="P:DNA integration"/>
    <property type="evidence" value="ECO:0007669"/>
    <property type="project" value="UniProtKB-KW"/>
</dbReference>
<dbReference type="RefSeq" id="WP_218922387.1">
    <property type="nucleotide sequence ID" value="NZ_CP017641.1"/>
</dbReference>
<dbReference type="KEGG" id="fmr:Fuma_00795"/>
<evidence type="ECO:0000259" key="5">
    <source>
        <dbReference type="PROSITE" id="PS51898"/>
    </source>
</evidence>
<dbReference type="PROSITE" id="PS51898">
    <property type="entry name" value="TYR_RECOMBINASE"/>
    <property type="match status" value="1"/>
</dbReference>
<proteinExistence type="inferred from homology"/>
<evidence type="ECO:0000256" key="4">
    <source>
        <dbReference type="ARBA" id="ARBA00023172"/>
    </source>
</evidence>
<dbReference type="Proteomes" id="UP000187735">
    <property type="component" value="Chromosome"/>
</dbReference>
<reference evidence="6 7" key="1">
    <citation type="journal article" date="2016" name="Front. Microbiol.">
        <title>Fuerstia marisgermanicae gen. nov., sp. nov., an Unusual Member of the Phylum Planctomycetes from the German Wadden Sea.</title>
        <authorList>
            <person name="Kohn T."/>
            <person name="Heuer A."/>
            <person name="Jogler M."/>
            <person name="Vollmers J."/>
            <person name="Boedeker C."/>
            <person name="Bunk B."/>
            <person name="Rast P."/>
            <person name="Borchert D."/>
            <person name="Glockner I."/>
            <person name="Freese H.M."/>
            <person name="Klenk H.P."/>
            <person name="Overmann J."/>
            <person name="Kaster A.K."/>
            <person name="Rohde M."/>
            <person name="Wiegand S."/>
            <person name="Jogler C."/>
        </authorList>
    </citation>
    <scope>NUCLEOTIDE SEQUENCE [LARGE SCALE GENOMIC DNA]</scope>
    <source>
        <strain evidence="6 7">NH11</strain>
    </source>
</reference>
<organism evidence="6 7">
    <name type="scientific">Fuerstiella marisgermanici</name>
    <dbReference type="NCBI Taxonomy" id="1891926"/>
    <lineage>
        <taxon>Bacteria</taxon>
        <taxon>Pseudomonadati</taxon>
        <taxon>Planctomycetota</taxon>
        <taxon>Planctomycetia</taxon>
        <taxon>Planctomycetales</taxon>
        <taxon>Planctomycetaceae</taxon>
        <taxon>Fuerstiella</taxon>
    </lineage>
</organism>
<name>A0A1P8WAX5_9PLAN</name>
<dbReference type="InterPro" id="IPR002104">
    <property type="entry name" value="Integrase_catalytic"/>
</dbReference>
<dbReference type="InterPro" id="IPR050090">
    <property type="entry name" value="Tyrosine_recombinase_XerCD"/>
</dbReference>
<evidence type="ECO:0000313" key="6">
    <source>
        <dbReference type="EMBL" id="APZ91209.1"/>
    </source>
</evidence>
<protein>
    <submittedName>
        <fullName evidence="6">Tyrosine recombinase XerD</fullName>
    </submittedName>
</protein>